<name>A0A9P8VW05_9HYPO</name>
<proteinExistence type="predicted"/>
<evidence type="ECO:0000313" key="2">
    <source>
        <dbReference type="EMBL" id="KAH6874882.1"/>
    </source>
</evidence>
<sequence length="103" mass="11178">MGQGASFGFMLSLLTGGRHQEGRAANMRFAQTSGTRTGCRVPPLSSSAGSVRSHRPSRKRLRTKMTSRSGDAHFADRQEPYDEKQISLCIAANEAEKPAPDGR</sequence>
<feature type="compositionally biased region" description="Basic and acidic residues" evidence="1">
    <location>
        <begin position="70"/>
        <end position="79"/>
    </location>
</feature>
<gene>
    <name evidence="2" type="ORF">B0T10DRAFT_465369</name>
</gene>
<dbReference type="AlphaFoldDB" id="A0A9P8VW05"/>
<comment type="caution">
    <text evidence="2">The sequence shown here is derived from an EMBL/GenBank/DDBJ whole genome shotgun (WGS) entry which is preliminary data.</text>
</comment>
<protein>
    <submittedName>
        <fullName evidence="2">Uncharacterized protein</fullName>
    </submittedName>
</protein>
<feature type="region of interest" description="Disordered" evidence="1">
    <location>
        <begin position="30"/>
        <end position="79"/>
    </location>
</feature>
<evidence type="ECO:0000256" key="1">
    <source>
        <dbReference type="SAM" id="MobiDB-lite"/>
    </source>
</evidence>
<reference evidence="2 3" key="1">
    <citation type="journal article" date="2021" name="Nat. Commun.">
        <title>Genetic determinants of endophytism in the Arabidopsis root mycobiome.</title>
        <authorList>
            <person name="Mesny F."/>
            <person name="Miyauchi S."/>
            <person name="Thiergart T."/>
            <person name="Pickel B."/>
            <person name="Atanasova L."/>
            <person name="Karlsson M."/>
            <person name="Huettel B."/>
            <person name="Barry K.W."/>
            <person name="Haridas S."/>
            <person name="Chen C."/>
            <person name="Bauer D."/>
            <person name="Andreopoulos W."/>
            <person name="Pangilinan J."/>
            <person name="LaButti K."/>
            <person name="Riley R."/>
            <person name="Lipzen A."/>
            <person name="Clum A."/>
            <person name="Drula E."/>
            <person name="Henrissat B."/>
            <person name="Kohler A."/>
            <person name="Grigoriev I.V."/>
            <person name="Martin F.M."/>
            <person name="Hacquard S."/>
        </authorList>
    </citation>
    <scope>NUCLEOTIDE SEQUENCE [LARGE SCALE GENOMIC DNA]</scope>
    <source>
        <strain evidence="2 3">MPI-CAGE-CH-0241</strain>
    </source>
</reference>
<accession>A0A9P8VW05</accession>
<dbReference type="EMBL" id="JAGPYM010000036">
    <property type="protein sequence ID" value="KAH6874882.1"/>
    <property type="molecule type" value="Genomic_DNA"/>
</dbReference>
<feature type="compositionally biased region" description="Basic residues" evidence="1">
    <location>
        <begin position="52"/>
        <end position="65"/>
    </location>
</feature>
<organism evidence="2 3">
    <name type="scientific">Thelonectria olida</name>
    <dbReference type="NCBI Taxonomy" id="1576542"/>
    <lineage>
        <taxon>Eukaryota</taxon>
        <taxon>Fungi</taxon>
        <taxon>Dikarya</taxon>
        <taxon>Ascomycota</taxon>
        <taxon>Pezizomycotina</taxon>
        <taxon>Sordariomycetes</taxon>
        <taxon>Hypocreomycetidae</taxon>
        <taxon>Hypocreales</taxon>
        <taxon>Nectriaceae</taxon>
        <taxon>Thelonectria</taxon>
    </lineage>
</organism>
<evidence type="ECO:0000313" key="3">
    <source>
        <dbReference type="Proteomes" id="UP000777438"/>
    </source>
</evidence>
<dbReference type="Proteomes" id="UP000777438">
    <property type="component" value="Unassembled WGS sequence"/>
</dbReference>
<keyword evidence="3" id="KW-1185">Reference proteome</keyword>